<protein>
    <submittedName>
        <fullName evidence="2">Methyltransferase, FkbM family domain protein</fullName>
    </submittedName>
</protein>
<dbReference type="PANTHER" id="PTHR34203:SF15">
    <property type="entry name" value="SLL1173 PROTEIN"/>
    <property type="match status" value="1"/>
</dbReference>
<dbReference type="eggNOG" id="COG2242">
    <property type="taxonomic scope" value="Bacteria"/>
</dbReference>
<dbReference type="STRING" id="856793.MICA_1458"/>
<keyword evidence="2" id="KW-0808">Transferase</keyword>
<dbReference type="InterPro" id="IPR029063">
    <property type="entry name" value="SAM-dependent_MTases_sf"/>
</dbReference>
<dbReference type="HOGENOM" id="CLU_080160_0_0_5"/>
<reference evidence="2 3" key="1">
    <citation type="journal article" date="2011" name="BMC Genomics">
        <title>Genomic insights into an obligate epibiotic bacterial predator: Micavibrio aeruginosavorus ARL-13.</title>
        <authorList>
            <person name="Wang Z."/>
            <person name="Kadouri D."/>
            <person name="Wu M."/>
        </authorList>
    </citation>
    <scope>NUCLEOTIDE SEQUENCE [LARGE SCALE GENOMIC DNA]</scope>
    <source>
        <strain evidence="2 3">ARL-13</strain>
    </source>
</reference>
<accession>G2KNC8</accession>
<dbReference type="NCBIfam" id="TIGR01444">
    <property type="entry name" value="fkbM_fam"/>
    <property type="match status" value="1"/>
</dbReference>
<dbReference type="Gene3D" id="3.40.50.150">
    <property type="entry name" value="Vaccinia Virus protein VP39"/>
    <property type="match status" value="1"/>
</dbReference>
<name>G2KNC8_MICAA</name>
<dbReference type="AlphaFoldDB" id="G2KNC8"/>
<evidence type="ECO:0000259" key="1">
    <source>
        <dbReference type="Pfam" id="PF05050"/>
    </source>
</evidence>
<dbReference type="GO" id="GO:0032259">
    <property type="term" value="P:methylation"/>
    <property type="evidence" value="ECO:0007669"/>
    <property type="project" value="UniProtKB-KW"/>
</dbReference>
<dbReference type="Pfam" id="PF05050">
    <property type="entry name" value="Methyltransf_21"/>
    <property type="match status" value="1"/>
</dbReference>
<evidence type="ECO:0000313" key="3">
    <source>
        <dbReference type="Proteomes" id="UP000009286"/>
    </source>
</evidence>
<organism evidence="2 3">
    <name type="scientific">Micavibrio aeruginosavorus (strain ARL-13)</name>
    <dbReference type="NCBI Taxonomy" id="856793"/>
    <lineage>
        <taxon>Bacteria</taxon>
        <taxon>Pseudomonadati</taxon>
        <taxon>Bdellovibrionota</taxon>
        <taxon>Bdellovibrionia</taxon>
        <taxon>Bdellovibrionales</taxon>
        <taxon>Pseudobdellovibrionaceae</taxon>
        <taxon>Micavibrio</taxon>
    </lineage>
</organism>
<dbReference type="EMBL" id="CP002382">
    <property type="protein sequence ID" value="AEP09776.1"/>
    <property type="molecule type" value="Genomic_DNA"/>
</dbReference>
<proteinExistence type="predicted"/>
<dbReference type="SUPFAM" id="SSF53335">
    <property type="entry name" value="S-adenosyl-L-methionine-dependent methyltransferases"/>
    <property type="match status" value="1"/>
</dbReference>
<dbReference type="GO" id="GO:0008168">
    <property type="term" value="F:methyltransferase activity"/>
    <property type="evidence" value="ECO:0007669"/>
    <property type="project" value="UniProtKB-KW"/>
</dbReference>
<gene>
    <name evidence="2" type="ordered locus">MICA_1458</name>
</gene>
<feature type="domain" description="Methyltransferase FkbM" evidence="1">
    <location>
        <begin position="97"/>
        <end position="260"/>
    </location>
</feature>
<dbReference type="Proteomes" id="UP000009286">
    <property type="component" value="Chromosome"/>
</dbReference>
<keyword evidence="3" id="KW-1185">Reference proteome</keyword>
<sequence>MKLNAQLQAPRALDPAYRMVIAVARRTPLSRGGFRRAILNFIKARVDHPIITDFRGVPFILNLDNTTEAKALFGYYNIDELNFLNAGLPDTGAVFVDMGANSGFFTQNFLARTKGTGHALAIEPNPKMCARIRANYEILQAQSKTGVSKLSLEQCAVGDVSAVMELDLSTGYGGAHATDEKSAHSITVQVEPFETLLRRNGIEKIDVMKVDVEGFEDRALIPFFKNAPQSLFPKHIIIEHTSQDQWVGDLFGVMKDAGYRTVKTTRGNMFLSR</sequence>
<keyword evidence="2" id="KW-0489">Methyltransferase</keyword>
<dbReference type="InterPro" id="IPR052514">
    <property type="entry name" value="SAM-dependent_MTase"/>
</dbReference>
<dbReference type="InterPro" id="IPR006342">
    <property type="entry name" value="FkbM_mtfrase"/>
</dbReference>
<dbReference type="KEGG" id="mai:MICA_1458"/>
<dbReference type="PANTHER" id="PTHR34203">
    <property type="entry name" value="METHYLTRANSFERASE, FKBM FAMILY PROTEIN"/>
    <property type="match status" value="1"/>
</dbReference>
<evidence type="ECO:0000313" key="2">
    <source>
        <dbReference type="EMBL" id="AEP09776.1"/>
    </source>
</evidence>